<feature type="domain" description="Enoyl reductase (ER)" evidence="10">
    <location>
        <begin position="11"/>
        <end position="326"/>
    </location>
</feature>
<dbReference type="AlphaFoldDB" id="A0AAN7ALR3"/>
<evidence type="ECO:0000259" key="10">
    <source>
        <dbReference type="SMART" id="SM00829"/>
    </source>
</evidence>
<dbReference type="GO" id="GO:0008270">
    <property type="term" value="F:zinc ion binding"/>
    <property type="evidence" value="ECO:0007669"/>
    <property type="project" value="InterPro"/>
</dbReference>
<evidence type="ECO:0000256" key="6">
    <source>
        <dbReference type="ARBA" id="ARBA00022857"/>
    </source>
</evidence>
<evidence type="ECO:0000313" key="12">
    <source>
        <dbReference type="Proteomes" id="UP001302126"/>
    </source>
</evidence>
<keyword evidence="8" id="KW-1015">Disulfide bond</keyword>
<dbReference type="Gene3D" id="3.40.50.720">
    <property type="entry name" value="NAD(P)-binding Rossmann-like Domain"/>
    <property type="match status" value="1"/>
</dbReference>
<dbReference type="Gene3D" id="3.50.50.60">
    <property type="entry name" value="FAD/NAD(P)-binding domain"/>
    <property type="match status" value="2"/>
</dbReference>
<keyword evidence="12" id="KW-1185">Reference proteome</keyword>
<evidence type="ECO:0000256" key="9">
    <source>
        <dbReference type="ARBA" id="ARBA00023284"/>
    </source>
</evidence>
<dbReference type="InterPro" id="IPR005982">
    <property type="entry name" value="Thioredox_Rdtase"/>
</dbReference>
<proteinExistence type="inferred from homology"/>
<evidence type="ECO:0000256" key="2">
    <source>
        <dbReference type="ARBA" id="ARBA00009333"/>
    </source>
</evidence>
<evidence type="ECO:0000256" key="3">
    <source>
        <dbReference type="ARBA" id="ARBA00012610"/>
    </source>
</evidence>
<keyword evidence="6" id="KW-0521">NADP</keyword>
<gene>
    <name evidence="11" type="ORF">QBC35DRAFT_528810</name>
</gene>
<evidence type="ECO:0000313" key="11">
    <source>
        <dbReference type="EMBL" id="KAK4191828.1"/>
    </source>
</evidence>
<comment type="caution">
    <text evidence="11">The sequence shown here is derived from an EMBL/GenBank/DDBJ whole genome shotgun (WGS) entry which is preliminary data.</text>
</comment>
<evidence type="ECO:0000256" key="5">
    <source>
        <dbReference type="ARBA" id="ARBA00022827"/>
    </source>
</evidence>
<dbReference type="InterPro" id="IPR050097">
    <property type="entry name" value="Ferredoxin-NADP_redctase_2"/>
</dbReference>
<dbReference type="SUPFAM" id="SSF51905">
    <property type="entry name" value="FAD/NAD(P)-binding domain"/>
    <property type="match status" value="1"/>
</dbReference>
<dbReference type="Gene3D" id="3.90.180.10">
    <property type="entry name" value="Medium-chain alcohol dehydrogenases, catalytic domain"/>
    <property type="match status" value="1"/>
</dbReference>
<evidence type="ECO:0000256" key="4">
    <source>
        <dbReference type="ARBA" id="ARBA00022630"/>
    </source>
</evidence>
<dbReference type="InterPro" id="IPR011032">
    <property type="entry name" value="GroES-like_sf"/>
</dbReference>
<dbReference type="SUPFAM" id="SSF50129">
    <property type="entry name" value="GroES-like"/>
    <property type="match status" value="1"/>
</dbReference>
<dbReference type="InterPro" id="IPR036188">
    <property type="entry name" value="FAD/NAD-bd_sf"/>
</dbReference>
<dbReference type="GO" id="GO:0019430">
    <property type="term" value="P:removal of superoxide radicals"/>
    <property type="evidence" value="ECO:0007669"/>
    <property type="project" value="InterPro"/>
</dbReference>
<accession>A0AAN7ALR3</accession>
<dbReference type="InterPro" id="IPR013154">
    <property type="entry name" value="ADH-like_N"/>
</dbReference>
<dbReference type="PROSITE" id="PS01162">
    <property type="entry name" value="QOR_ZETA_CRYSTAL"/>
    <property type="match status" value="1"/>
</dbReference>
<name>A0AAN7ALR3_9PEZI</name>
<reference evidence="11" key="2">
    <citation type="submission" date="2023-05" db="EMBL/GenBank/DDBJ databases">
        <authorList>
            <consortium name="Lawrence Berkeley National Laboratory"/>
            <person name="Steindorff A."/>
            <person name="Hensen N."/>
            <person name="Bonometti L."/>
            <person name="Westerberg I."/>
            <person name="Brannstrom I.O."/>
            <person name="Guillou S."/>
            <person name="Cros-Aarteil S."/>
            <person name="Calhoun S."/>
            <person name="Haridas S."/>
            <person name="Kuo A."/>
            <person name="Mondo S."/>
            <person name="Pangilinan J."/>
            <person name="Riley R."/>
            <person name="Labutti K."/>
            <person name="Andreopoulos B."/>
            <person name="Lipzen A."/>
            <person name="Chen C."/>
            <person name="Yanf M."/>
            <person name="Daum C."/>
            <person name="Ng V."/>
            <person name="Clum A."/>
            <person name="Ohm R."/>
            <person name="Martin F."/>
            <person name="Silar P."/>
            <person name="Natvig D."/>
            <person name="Lalanne C."/>
            <person name="Gautier V."/>
            <person name="Ament-Velasquez S.L."/>
            <person name="Kruys A."/>
            <person name="Hutchinson M.I."/>
            <person name="Powell A.J."/>
            <person name="Barry K."/>
            <person name="Miller A.N."/>
            <person name="Grigoriev I.V."/>
            <person name="Debuchy R."/>
            <person name="Gladieux P."/>
            <person name="Thoren M.H."/>
            <person name="Johannesson H."/>
        </authorList>
    </citation>
    <scope>NUCLEOTIDE SEQUENCE</scope>
    <source>
        <strain evidence="11">PSN309</strain>
    </source>
</reference>
<dbReference type="SMART" id="SM00829">
    <property type="entry name" value="PKS_ER"/>
    <property type="match status" value="1"/>
</dbReference>
<organism evidence="11 12">
    <name type="scientific">Podospora australis</name>
    <dbReference type="NCBI Taxonomy" id="1536484"/>
    <lineage>
        <taxon>Eukaryota</taxon>
        <taxon>Fungi</taxon>
        <taxon>Dikarya</taxon>
        <taxon>Ascomycota</taxon>
        <taxon>Pezizomycotina</taxon>
        <taxon>Sordariomycetes</taxon>
        <taxon>Sordariomycetidae</taxon>
        <taxon>Sordariales</taxon>
        <taxon>Podosporaceae</taxon>
        <taxon>Podospora</taxon>
    </lineage>
</organism>
<dbReference type="InterPro" id="IPR036291">
    <property type="entry name" value="NAD(P)-bd_dom_sf"/>
</dbReference>
<dbReference type="Proteomes" id="UP001302126">
    <property type="component" value="Unassembled WGS sequence"/>
</dbReference>
<dbReference type="PROSITE" id="PS00573">
    <property type="entry name" value="PYRIDINE_REDOX_2"/>
    <property type="match status" value="1"/>
</dbReference>
<dbReference type="Pfam" id="PF08240">
    <property type="entry name" value="ADH_N"/>
    <property type="match status" value="1"/>
</dbReference>
<keyword evidence="4" id="KW-0285">Flavoprotein</keyword>
<dbReference type="EMBL" id="MU864357">
    <property type="protein sequence ID" value="KAK4191828.1"/>
    <property type="molecule type" value="Genomic_DNA"/>
</dbReference>
<dbReference type="InterPro" id="IPR023753">
    <property type="entry name" value="FAD/NAD-binding_dom"/>
</dbReference>
<dbReference type="PANTHER" id="PTHR48105">
    <property type="entry name" value="THIOREDOXIN REDUCTASE 1-RELATED-RELATED"/>
    <property type="match status" value="1"/>
</dbReference>
<dbReference type="GO" id="GO:0005737">
    <property type="term" value="C:cytoplasm"/>
    <property type="evidence" value="ECO:0007669"/>
    <property type="project" value="InterPro"/>
</dbReference>
<dbReference type="PRINTS" id="PR00368">
    <property type="entry name" value="FADPNR"/>
</dbReference>
<dbReference type="PRINTS" id="PR00469">
    <property type="entry name" value="PNDRDTASEII"/>
</dbReference>
<dbReference type="InterPro" id="IPR020843">
    <property type="entry name" value="ER"/>
</dbReference>
<keyword evidence="5" id="KW-0274">FAD</keyword>
<dbReference type="FunFam" id="3.50.50.60:FF:000064">
    <property type="entry name" value="Thioredoxin reductase"/>
    <property type="match status" value="1"/>
</dbReference>
<evidence type="ECO:0000256" key="8">
    <source>
        <dbReference type="ARBA" id="ARBA00023157"/>
    </source>
</evidence>
<keyword evidence="9" id="KW-0676">Redox-active center</keyword>
<evidence type="ECO:0000256" key="1">
    <source>
        <dbReference type="ARBA" id="ARBA00001974"/>
    </source>
</evidence>
<dbReference type="EC" id="1.8.1.9" evidence="3"/>
<dbReference type="SUPFAM" id="SSF51735">
    <property type="entry name" value="NAD(P)-binding Rossmann-fold domains"/>
    <property type="match status" value="1"/>
</dbReference>
<sequence>MKGIQLSAYVKAPHELKVTELPDPKPAADEYLIEVHAAATNFFDILQIQGKYQHQPPFPWVSGAEFAGIVLATPSGSKTPKFPVGSKVFGATQGSYATKCTAKEASMLPVPEGWSFKEASGLFVTAPTSYGALVLRAKVKAGDYVLVHAAAGGVGLAAVQVAKAYGATVIATAGTKRKLDVAKSFGADHVVDYRDENWPQIVKKLTPKGRGVDIVYDPVGMVDKSTKCIAWNGRILIVGFAAGTIEKVAMNKVLLKNISLVGIHWGMYEKMEKESVGVVWQGIMKLISEGKFRGTEFTDKEFVGLDSVPEALKALGSRETWGKVVVKIPQEGQSRLRTLRSGAGLSVSVAALATTGLNKTTKSYHSEIKTIGKRTMHSKVVIIGSGPAAHTAAIYLARAELKPVLYEGFMANGVAAGGQLTTTTEIENFPGFPDGIMGGKLMENMRAQSERFGTTIVSETVATLDLSSRPFKYTTEWSPEEIHTADSVILATGASARRMGLPGEEKYWQNGISACAVCDGAVPIFRNKHLVVIGGGDSAAEEAMFLTKYGSHVTVLVRKDKLRASSIMAKRLLAHKKITVRFNTVGVEVKGDEKGLMSAIVVKDVATGKEETLEANGLFYAIGHDPATSLVKGQLELDEDGYVVTKPGTASTSVEGVYAAGDVQDKRYRQAITSAGTGCMAALEAEKFLSEHEDVTDDHRDNAAKSGNL</sequence>
<dbReference type="Pfam" id="PF00107">
    <property type="entry name" value="ADH_zinc_N"/>
    <property type="match status" value="1"/>
</dbReference>
<dbReference type="InterPro" id="IPR008255">
    <property type="entry name" value="Pyr_nucl-diS_OxRdtase_2_AS"/>
</dbReference>
<dbReference type="InterPro" id="IPR002364">
    <property type="entry name" value="Quin_OxRdtase/zeta-crystal_CS"/>
</dbReference>
<dbReference type="NCBIfam" id="TIGR01292">
    <property type="entry name" value="TRX_reduct"/>
    <property type="match status" value="1"/>
</dbReference>
<evidence type="ECO:0000256" key="7">
    <source>
        <dbReference type="ARBA" id="ARBA00023002"/>
    </source>
</evidence>
<dbReference type="Pfam" id="PF07992">
    <property type="entry name" value="Pyr_redox_2"/>
    <property type="match status" value="1"/>
</dbReference>
<protein>
    <recommendedName>
        <fullName evidence="3">thioredoxin-disulfide reductase (NADPH)</fullName>
        <ecNumber evidence="3">1.8.1.9</ecNumber>
    </recommendedName>
</protein>
<reference evidence="11" key="1">
    <citation type="journal article" date="2023" name="Mol. Phylogenet. Evol.">
        <title>Genome-scale phylogeny and comparative genomics of the fungal order Sordariales.</title>
        <authorList>
            <person name="Hensen N."/>
            <person name="Bonometti L."/>
            <person name="Westerberg I."/>
            <person name="Brannstrom I.O."/>
            <person name="Guillou S."/>
            <person name="Cros-Aarteil S."/>
            <person name="Calhoun S."/>
            <person name="Haridas S."/>
            <person name="Kuo A."/>
            <person name="Mondo S."/>
            <person name="Pangilinan J."/>
            <person name="Riley R."/>
            <person name="LaButti K."/>
            <person name="Andreopoulos B."/>
            <person name="Lipzen A."/>
            <person name="Chen C."/>
            <person name="Yan M."/>
            <person name="Daum C."/>
            <person name="Ng V."/>
            <person name="Clum A."/>
            <person name="Steindorff A."/>
            <person name="Ohm R.A."/>
            <person name="Martin F."/>
            <person name="Silar P."/>
            <person name="Natvig D.O."/>
            <person name="Lalanne C."/>
            <person name="Gautier V."/>
            <person name="Ament-Velasquez S.L."/>
            <person name="Kruys A."/>
            <person name="Hutchinson M.I."/>
            <person name="Powell A.J."/>
            <person name="Barry K."/>
            <person name="Miller A.N."/>
            <person name="Grigoriev I.V."/>
            <person name="Debuchy R."/>
            <person name="Gladieux P."/>
            <person name="Hiltunen Thoren M."/>
            <person name="Johannesson H."/>
        </authorList>
    </citation>
    <scope>NUCLEOTIDE SEQUENCE</scope>
    <source>
        <strain evidence="11">PSN309</strain>
    </source>
</reference>
<keyword evidence="7" id="KW-0560">Oxidoreductase</keyword>
<comment type="cofactor">
    <cofactor evidence="1">
        <name>FAD</name>
        <dbReference type="ChEBI" id="CHEBI:57692"/>
    </cofactor>
</comment>
<dbReference type="InterPro" id="IPR013149">
    <property type="entry name" value="ADH-like_C"/>
</dbReference>
<dbReference type="GO" id="GO:0004791">
    <property type="term" value="F:thioredoxin-disulfide reductase (NADPH) activity"/>
    <property type="evidence" value="ECO:0007669"/>
    <property type="project" value="UniProtKB-EC"/>
</dbReference>
<comment type="similarity">
    <text evidence="2">Belongs to the class-II pyridine nucleotide-disulfide oxidoreductase family.</text>
</comment>
<dbReference type="CDD" id="cd08241">
    <property type="entry name" value="QOR1"/>
    <property type="match status" value="1"/>
</dbReference>